<evidence type="ECO:0000256" key="1">
    <source>
        <dbReference type="SAM" id="Coils"/>
    </source>
</evidence>
<evidence type="ECO:0000313" key="4">
    <source>
        <dbReference type="Proteomes" id="UP001583193"/>
    </source>
</evidence>
<dbReference type="Proteomes" id="UP001583193">
    <property type="component" value="Unassembled WGS sequence"/>
</dbReference>
<feature type="coiled-coil region" evidence="1">
    <location>
        <begin position="155"/>
        <end position="196"/>
    </location>
</feature>
<comment type="caution">
    <text evidence="3">The sequence shown here is derived from an EMBL/GenBank/DDBJ whole genome shotgun (WGS) entry which is preliminary data.</text>
</comment>
<proteinExistence type="predicted"/>
<keyword evidence="4" id="KW-1185">Reference proteome</keyword>
<feature type="compositionally biased region" description="Basic and acidic residues" evidence="2">
    <location>
        <begin position="396"/>
        <end position="423"/>
    </location>
</feature>
<organism evidence="3 4">
    <name type="scientific">Paecilomyces lecythidis</name>
    <dbReference type="NCBI Taxonomy" id="3004212"/>
    <lineage>
        <taxon>Eukaryota</taxon>
        <taxon>Fungi</taxon>
        <taxon>Dikarya</taxon>
        <taxon>Ascomycota</taxon>
        <taxon>Pezizomycotina</taxon>
        <taxon>Eurotiomycetes</taxon>
        <taxon>Eurotiomycetidae</taxon>
        <taxon>Eurotiales</taxon>
        <taxon>Thermoascaceae</taxon>
        <taxon>Paecilomyces</taxon>
    </lineage>
</organism>
<feature type="region of interest" description="Disordered" evidence="2">
    <location>
        <begin position="390"/>
        <end position="462"/>
    </location>
</feature>
<evidence type="ECO:0000256" key="2">
    <source>
        <dbReference type="SAM" id="MobiDB-lite"/>
    </source>
</evidence>
<protein>
    <recommendedName>
        <fullName evidence="5">Atg28p</fullName>
    </recommendedName>
</protein>
<dbReference type="EMBL" id="JAVDPF010000008">
    <property type="protein sequence ID" value="KAL1881011.1"/>
    <property type="molecule type" value="Genomic_DNA"/>
</dbReference>
<evidence type="ECO:0008006" key="5">
    <source>
        <dbReference type="Google" id="ProtNLM"/>
    </source>
</evidence>
<gene>
    <name evidence="3" type="ORF">Plec18167_003552</name>
</gene>
<keyword evidence="1" id="KW-0175">Coiled coil</keyword>
<sequence>MSILLPHRDRRLKPLPLEASIHSHDPLLYIERQTKHLQRNLQTLLDAQSEGLLAVLSGDGQDDAISTTNSNPTPSVSSSSRAPTVPVRQPAQKKIGLRAARRGILKSMRELLALKEEEQRILTIQSDERRNAIRQVESFMSKQKGLEHTISTIQNDHDSRRCHDLKDEARRLEHEISELENKLFEMKARHRSVVNEIAGVENSVEAKLSSYKASLSLLESEVRKYLRHPPLVPLAVEATFYSLNPKRRTLEMAKEHWAMEQNELDKRRNNVHSEVGALEEGSAVWQEVVKDVTEFEKRLRDEMSRLLQGNSQLLETSQESLGESTGERAKAILKDMEDTTNRVEKKLDLAEEKDWKLLVCCIGAELEALREGRAMLLDLFNLSSDSFRTAPECESTEAKPNDGPEGQEGHDEEHNDPHGDHLSMDNPEPPPDLLRDTSPSHEPTRSEDEDDEPDPAWLLSDP</sequence>
<feature type="compositionally biased region" description="Basic and acidic residues" evidence="2">
    <location>
        <begin position="433"/>
        <end position="446"/>
    </location>
</feature>
<accession>A0ABR3XYC8</accession>
<feature type="compositionally biased region" description="Low complexity" evidence="2">
    <location>
        <begin position="66"/>
        <end position="88"/>
    </location>
</feature>
<reference evidence="3 4" key="1">
    <citation type="journal article" date="2024" name="IMA Fungus">
        <title>IMA Genome - F19 : A genome assembly and annotation guide to empower mycologists, including annotated draft genome sequences of Ceratocystis pirilliformis, Diaporthe australafricana, Fusarium ophioides, Paecilomyces lecythidis, and Sporothrix stenoceras.</title>
        <authorList>
            <person name="Aylward J."/>
            <person name="Wilson A.M."/>
            <person name="Visagie C.M."/>
            <person name="Spraker J."/>
            <person name="Barnes I."/>
            <person name="Buitendag C."/>
            <person name="Ceriani C."/>
            <person name="Del Mar Angel L."/>
            <person name="du Plessis D."/>
            <person name="Fuchs T."/>
            <person name="Gasser K."/>
            <person name="Kramer D."/>
            <person name="Li W."/>
            <person name="Munsamy K."/>
            <person name="Piso A."/>
            <person name="Price J.L."/>
            <person name="Sonnekus B."/>
            <person name="Thomas C."/>
            <person name="van der Nest A."/>
            <person name="van Dijk A."/>
            <person name="van Heerden A."/>
            <person name="van Vuuren N."/>
            <person name="Yilmaz N."/>
            <person name="Duong T.A."/>
            <person name="van der Merwe N.A."/>
            <person name="Wingfield M.J."/>
            <person name="Wingfield B.D."/>
        </authorList>
    </citation>
    <scope>NUCLEOTIDE SEQUENCE [LARGE SCALE GENOMIC DNA]</scope>
    <source>
        <strain evidence="3 4">CMW 18167</strain>
    </source>
</reference>
<name>A0ABR3XYC8_9EURO</name>
<feature type="region of interest" description="Disordered" evidence="2">
    <location>
        <begin position="63"/>
        <end position="93"/>
    </location>
</feature>
<evidence type="ECO:0000313" key="3">
    <source>
        <dbReference type="EMBL" id="KAL1881011.1"/>
    </source>
</evidence>